<dbReference type="RefSeq" id="WP_122965892.1">
    <property type="nucleotide sequence ID" value="NZ_BJMH01000004.1"/>
</dbReference>
<dbReference type="AlphaFoldDB" id="A0A4Y3PDN5"/>
<dbReference type="InterPro" id="IPR001387">
    <property type="entry name" value="Cro/C1-type_HTH"/>
</dbReference>
<dbReference type="Gene3D" id="1.25.40.10">
    <property type="entry name" value="Tetratricopeptide repeat domain"/>
    <property type="match status" value="1"/>
</dbReference>
<evidence type="ECO:0000259" key="1">
    <source>
        <dbReference type="PROSITE" id="PS50943"/>
    </source>
</evidence>
<dbReference type="SUPFAM" id="SSF48452">
    <property type="entry name" value="TPR-like"/>
    <property type="match status" value="1"/>
</dbReference>
<evidence type="ECO:0000313" key="3">
    <source>
        <dbReference type="Proteomes" id="UP000316882"/>
    </source>
</evidence>
<dbReference type="Proteomes" id="UP000316882">
    <property type="component" value="Unassembled WGS sequence"/>
</dbReference>
<name>A0A4Y3PDN5_BREPA</name>
<dbReference type="InterPro" id="IPR011990">
    <property type="entry name" value="TPR-like_helical_dom_sf"/>
</dbReference>
<dbReference type="InterPro" id="IPR010982">
    <property type="entry name" value="Lambda_DNA-bd_dom_sf"/>
</dbReference>
<feature type="domain" description="HTH cro/C1-type" evidence="1">
    <location>
        <begin position="17"/>
        <end position="72"/>
    </location>
</feature>
<dbReference type="SMART" id="SM00530">
    <property type="entry name" value="HTH_XRE"/>
    <property type="match status" value="1"/>
</dbReference>
<evidence type="ECO:0000313" key="2">
    <source>
        <dbReference type="EMBL" id="GEB31497.1"/>
    </source>
</evidence>
<dbReference type="EMBL" id="BJMH01000004">
    <property type="protein sequence ID" value="GEB31497.1"/>
    <property type="molecule type" value="Genomic_DNA"/>
</dbReference>
<sequence length="430" mass="49675">MDESVGTLQFTTIGDIIKKHREQASLSITQLSNLSGVHKGVISKIELGDTKRPELRTIKAISHVLEIPYQKIVAHYIDVEKRVETLKELLLEAVQFANEPLVSKVAVKLLESPQEDTYNAIEQLYLLTKNLTETAFQLLLYKIIAQYARERGVPPYVAKSLLQIYLIERLDLKQMEDSFKAGEEILYYVDFLSQEEKIIYYFRMGLQAFAIKKYKQCIELCEAGLALETTETELKARAYLAMINSYYFLDNFDAVEKHLDVFEKFRYDFVTDATKTTRGIVKARLKKYDTAIPLLRRCLDEVSKDIKIHVVTELLDVYFQTEDMDSIAELLAREEEFLPDSPQTPYKHVSIGIYHQHKGNYMVRMGQLDAGMNSYVTSLQAYGTVNAEEEIVKCMADIFSYFSNNSKSMDLHFVDMIHQVYNNYIGKNRK</sequence>
<keyword evidence="3" id="KW-1185">Reference proteome</keyword>
<accession>A0A4Y3PDN5</accession>
<dbReference type="GO" id="GO:0003677">
    <property type="term" value="F:DNA binding"/>
    <property type="evidence" value="ECO:0007669"/>
    <property type="project" value="InterPro"/>
</dbReference>
<proteinExistence type="predicted"/>
<organism evidence="2 3">
    <name type="scientific">Brevibacillus parabrevis</name>
    <dbReference type="NCBI Taxonomy" id="54914"/>
    <lineage>
        <taxon>Bacteria</taxon>
        <taxon>Bacillati</taxon>
        <taxon>Bacillota</taxon>
        <taxon>Bacilli</taxon>
        <taxon>Bacillales</taxon>
        <taxon>Paenibacillaceae</taxon>
        <taxon>Brevibacillus</taxon>
    </lineage>
</organism>
<protein>
    <recommendedName>
        <fullName evidence="1">HTH cro/C1-type domain-containing protein</fullName>
    </recommendedName>
</protein>
<dbReference type="SUPFAM" id="SSF47413">
    <property type="entry name" value="lambda repressor-like DNA-binding domains"/>
    <property type="match status" value="1"/>
</dbReference>
<comment type="caution">
    <text evidence="2">The sequence shown here is derived from an EMBL/GenBank/DDBJ whole genome shotgun (WGS) entry which is preliminary data.</text>
</comment>
<dbReference type="CDD" id="cd00093">
    <property type="entry name" value="HTH_XRE"/>
    <property type="match status" value="1"/>
</dbReference>
<dbReference type="Pfam" id="PF01381">
    <property type="entry name" value="HTH_3"/>
    <property type="match status" value="1"/>
</dbReference>
<dbReference type="Gene3D" id="1.10.260.40">
    <property type="entry name" value="lambda repressor-like DNA-binding domains"/>
    <property type="match status" value="1"/>
</dbReference>
<dbReference type="PROSITE" id="PS50943">
    <property type="entry name" value="HTH_CROC1"/>
    <property type="match status" value="1"/>
</dbReference>
<dbReference type="STRING" id="54914.AV540_09715"/>
<gene>
    <name evidence="2" type="ORF">BPA01_10770</name>
</gene>
<reference evidence="2 3" key="1">
    <citation type="submission" date="2019-06" db="EMBL/GenBank/DDBJ databases">
        <title>Whole genome shotgun sequence of Brevibacillus parabrevis NBRC 12334.</title>
        <authorList>
            <person name="Hosoyama A."/>
            <person name="Uohara A."/>
            <person name="Ohji S."/>
            <person name="Ichikawa N."/>
        </authorList>
    </citation>
    <scope>NUCLEOTIDE SEQUENCE [LARGE SCALE GENOMIC DNA]</scope>
    <source>
        <strain evidence="2 3">NBRC 12334</strain>
    </source>
</reference>